<evidence type="ECO:0000256" key="2">
    <source>
        <dbReference type="ARBA" id="ARBA00022676"/>
    </source>
</evidence>
<comment type="similarity">
    <text evidence="1">Belongs to the glycosyltransferase 2 family.</text>
</comment>
<dbReference type="Pfam" id="PF13641">
    <property type="entry name" value="Glyco_tranf_2_3"/>
    <property type="match status" value="1"/>
</dbReference>
<evidence type="ECO:0000256" key="1">
    <source>
        <dbReference type="ARBA" id="ARBA00006739"/>
    </source>
</evidence>
<dbReference type="EMBL" id="MGEQ01000005">
    <property type="protein sequence ID" value="OGL86808.1"/>
    <property type="molecule type" value="Genomic_DNA"/>
</dbReference>
<evidence type="ECO:0000313" key="6">
    <source>
        <dbReference type="Proteomes" id="UP000176593"/>
    </source>
</evidence>
<evidence type="ECO:0000256" key="3">
    <source>
        <dbReference type="ARBA" id="ARBA00022679"/>
    </source>
</evidence>
<proteinExistence type="inferred from homology"/>
<keyword evidence="2" id="KW-0328">Glycosyltransferase</keyword>
<dbReference type="SUPFAM" id="SSF53448">
    <property type="entry name" value="Nucleotide-diphospho-sugar transferases"/>
    <property type="match status" value="1"/>
</dbReference>
<feature type="transmembrane region" description="Helical" evidence="4">
    <location>
        <begin position="248"/>
        <end position="270"/>
    </location>
</feature>
<dbReference type="AlphaFoldDB" id="A0A1F7V9N1"/>
<organism evidence="5 6">
    <name type="scientific">Candidatus Uhrbacteria bacterium RIFCSPLOWO2_02_FULL_48_18</name>
    <dbReference type="NCBI Taxonomy" id="1802408"/>
    <lineage>
        <taxon>Bacteria</taxon>
        <taxon>Candidatus Uhriibacteriota</taxon>
    </lineage>
</organism>
<gene>
    <name evidence="5" type="ORF">A3I41_04495</name>
</gene>
<protein>
    <recommendedName>
        <fullName evidence="7">Glycosyltransferase 2-like domain-containing protein</fullName>
    </recommendedName>
</protein>
<dbReference type="CDD" id="cd04186">
    <property type="entry name" value="GT_2_like_c"/>
    <property type="match status" value="1"/>
</dbReference>
<evidence type="ECO:0000256" key="4">
    <source>
        <dbReference type="SAM" id="Phobius"/>
    </source>
</evidence>
<keyword evidence="4" id="KW-0472">Membrane</keyword>
<dbReference type="PANTHER" id="PTHR43179">
    <property type="entry name" value="RHAMNOSYLTRANSFERASE WBBL"/>
    <property type="match status" value="1"/>
</dbReference>
<dbReference type="GO" id="GO:0016757">
    <property type="term" value="F:glycosyltransferase activity"/>
    <property type="evidence" value="ECO:0007669"/>
    <property type="project" value="UniProtKB-KW"/>
</dbReference>
<keyword evidence="4" id="KW-1133">Transmembrane helix</keyword>
<name>A0A1F7V9N1_9BACT</name>
<evidence type="ECO:0000313" key="5">
    <source>
        <dbReference type="EMBL" id="OGL86808.1"/>
    </source>
</evidence>
<reference evidence="5 6" key="1">
    <citation type="journal article" date="2016" name="Nat. Commun.">
        <title>Thousands of microbial genomes shed light on interconnected biogeochemical processes in an aquifer system.</title>
        <authorList>
            <person name="Anantharaman K."/>
            <person name="Brown C.T."/>
            <person name="Hug L.A."/>
            <person name="Sharon I."/>
            <person name="Castelle C.J."/>
            <person name="Probst A.J."/>
            <person name="Thomas B.C."/>
            <person name="Singh A."/>
            <person name="Wilkins M.J."/>
            <person name="Karaoz U."/>
            <person name="Brodie E.L."/>
            <person name="Williams K.H."/>
            <person name="Hubbard S.S."/>
            <person name="Banfield J.F."/>
        </authorList>
    </citation>
    <scope>NUCLEOTIDE SEQUENCE [LARGE SCALE GENOMIC DNA]</scope>
</reference>
<evidence type="ECO:0008006" key="7">
    <source>
        <dbReference type="Google" id="ProtNLM"/>
    </source>
</evidence>
<dbReference type="InterPro" id="IPR029044">
    <property type="entry name" value="Nucleotide-diphossugar_trans"/>
</dbReference>
<sequence>MSEPLPKVAVIYLSWFSMPYLEDVFSCLDALDYPRDRLEIIAVDNASTDGSQEWLAKRTDITYFPNEKNLGFAEGNNMGINHALLSGADYIFLHNNDLKLEPGAIREAVTLAESDEKIGSVQSFMKLWSDPDRVNSTGGMVHFLGFGFVRDNGRLASEVTAKDGSEIAYASGAAVLYRASVLREVGLLDPFLFLYHEDLELGWRIRLAGFRNVFARNSVTYHNYKFKRAFAKFYWMERNRYIVHFTHLNLRTIALLAPFLLGMEIMMLVLSIKGGWWKEKFAAYRDALNPAVWKHIFDGRKKSAHIRCVSDHEIVRMFTSKVEHQETSSFIVDKIGNPLLTIVWFVLKRVIR</sequence>
<dbReference type="Gene3D" id="3.90.550.10">
    <property type="entry name" value="Spore Coat Polysaccharide Biosynthesis Protein SpsA, Chain A"/>
    <property type="match status" value="1"/>
</dbReference>
<comment type="caution">
    <text evidence="5">The sequence shown here is derived from an EMBL/GenBank/DDBJ whole genome shotgun (WGS) entry which is preliminary data.</text>
</comment>
<keyword evidence="4" id="KW-0812">Transmembrane</keyword>
<dbReference type="Proteomes" id="UP000176593">
    <property type="component" value="Unassembled WGS sequence"/>
</dbReference>
<dbReference type="PANTHER" id="PTHR43179:SF12">
    <property type="entry name" value="GALACTOFURANOSYLTRANSFERASE GLFT2"/>
    <property type="match status" value="1"/>
</dbReference>
<keyword evidence="3" id="KW-0808">Transferase</keyword>
<accession>A0A1F7V9N1</accession>